<sequence length="126" mass="13911">MDETPLASLLERFRPLGEAVCARLEAAIAELGLPRGESRPRPVFALADYAAVKDPFSGELGLTASWTDPHGHRIGTLRFHGDGSFYAEFDVAEPHPTDRRWFIEAVTAWGRDGVIKSEPRLLPALE</sequence>
<proteinExistence type="predicted"/>
<organism evidence="1 2">
    <name type="scientific">Candidatus Methylocalor cossyra</name>
    <dbReference type="NCBI Taxonomy" id="3108543"/>
    <lineage>
        <taxon>Bacteria</taxon>
        <taxon>Pseudomonadati</taxon>
        <taxon>Pseudomonadota</taxon>
        <taxon>Gammaproteobacteria</taxon>
        <taxon>Methylococcales</taxon>
        <taxon>Methylococcaceae</taxon>
        <taxon>Candidatus Methylocalor</taxon>
    </lineage>
</organism>
<dbReference type="EMBL" id="OZ026884">
    <property type="protein sequence ID" value="CAL1239393.1"/>
    <property type="molecule type" value="Genomic_DNA"/>
</dbReference>
<dbReference type="RefSeq" id="WP_348758953.1">
    <property type="nucleotide sequence ID" value="NZ_OZ026884.1"/>
</dbReference>
<accession>A0ABP1C5E0</accession>
<name>A0ABP1C5E0_9GAMM</name>
<protein>
    <submittedName>
        <fullName evidence="1">Uncharacterized protein</fullName>
    </submittedName>
</protein>
<gene>
    <name evidence="1" type="ORF">MECH1_V1_0617</name>
</gene>
<keyword evidence="2" id="KW-1185">Reference proteome</keyword>
<evidence type="ECO:0000313" key="1">
    <source>
        <dbReference type="EMBL" id="CAL1239393.1"/>
    </source>
</evidence>
<dbReference type="Proteomes" id="UP001497493">
    <property type="component" value="Chromosome"/>
</dbReference>
<reference evidence="1 2" key="1">
    <citation type="submission" date="2024-04" db="EMBL/GenBank/DDBJ databases">
        <authorList>
            <person name="Cremers G."/>
        </authorList>
    </citation>
    <scope>NUCLEOTIDE SEQUENCE [LARGE SCALE GENOMIC DNA]</scope>
    <source>
        <strain evidence="1">MeCH1-AG</strain>
    </source>
</reference>
<evidence type="ECO:0000313" key="2">
    <source>
        <dbReference type="Proteomes" id="UP001497493"/>
    </source>
</evidence>